<feature type="transmembrane region" description="Helical" evidence="2">
    <location>
        <begin position="58"/>
        <end position="79"/>
    </location>
</feature>
<feature type="region of interest" description="Disordered" evidence="1">
    <location>
        <begin position="1"/>
        <end position="28"/>
    </location>
</feature>
<gene>
    <name evidence="4" type="ORF">GCM10009654_59330</name>
</gene>
<name>A0ABP4FS19_9ACTN</name>
<keyword evidence="2" id="KW-1133">Transmembrane helix</keyword>
<comment type="caution">
    <text evidence="4">The sequence shown here is derived from an EMBL/GenBank/DDBJ whole genome shotgun (WGS) entry which is preliminary data.</text>
</comment>
<evidence type="ECO:0000256" key="2">
    <source>
        <dbReference type="SAM" id="Phobius"/>
    </source>
</evidence>
<feature type="compositionally biased region" description="Gly residues" evidence="1">
    <location>
        <begin position="14"/>
        <end position="28"/>
    </location>
</feature>
<reference evidence="5" key="1">
    <citation type="journal article" date="2019" name="Int. J. Syst. Evol. Microbiol.">
        <title>The Global Catalogue of Microorganisms (GCM) 10K type strain sequencing project: providing services to taxonomists for standard genome sequencing and annotation.</title>
        <authorList>
            <consortium name="The Broad Institute Genomics Platform"/>
            <consortium name="The Broad Institute Genome Sequencing Center for Infectious Disease"/>
            <person name="Wu L."/>
            <person name="Ma J."/>
        </authorList>
    </citation>
    <scope>NUCLEOTIDE SEQUENCE [LARGE SCALE GENOMIC DNA]</scope>
    <source>
        <strain evidence="5">JCM 12696</strain>
    </source>
</reference>
<evidence type="ECO:0000313" key="5">
    <source>
        <dbReference type="Proteomes" id="UP001501371"/>
    </source>
</evidence>
<organism evidence="4 5">
    <name type="scientific">Streptomyces hebeiensis</name>
    <dbReference type="NCBI Taxonomy" id="229486"/>
    <lineage>
        <taxon>Bacteria</taxon>
        <taxon>Bacillati</taxon>
        <taxon>Actinomycetota</taxon>
        <taxon>Actinomycetes</taxon>
        <taxon>Kitasatosporales</taxon>
        <taxon>Streptomycetaceae</taxon>
        <taxon>Streptomyces</taxon>
    </lineage>
</organism>
<feature type="compositionally biased region" description="Polar residues" evidence="1">
    <location>
        <begin position="1"/>
        <end position="10"/>
    </location>
</feature>
<keyword evidence="2" id="KW-0472">Membrane</keyword>
<feature type="domain" description="DUF7144" evidence="3">
    <location>
        <begin position="57"/>
        <end position="167"/>
    </location>
</feature>
<proteinExistence type="predicted"/>
<evidence type="ECO:0000259" key="3">
    <source>
        <dbReference type="Pfam" id="PF23636"/>
    </source>
</evidence>
<feature type="transmembrane region" description="Helical" evidence="2">
    <location>
        <begin position="149"/>
        <end position="167"/>
    </location>
</feature>
<sequence length="187" mass="19254">MSHNTAQRPPTTGMGTGTGTGTGAGAGTGMGMSTGAGTGYGTGAHTERKAAWAIGGSFFAGVLMVVIGATDILQGATAVRGDAFLGRATNYAYTFNLDAWGWLHIALGILVALTGIALLMRVPAARYVGIALTSLVLVSQFMYLPHQPLWAIVNIALSAFIIWALAYDHMGGRGTEGRTETGYGGRT</sequence>
<evidence type="ECO:0000313" key="4">
    <source>
        <dbReference type="EMBL" id="GAA1194345.1"/>
    </source>
</evidence>
<feature type="transmembrane region" description="Helical" evidence="2">
    <location>
        <begin position="99"/>
        <end position="120"/>
    </location>
</feature>
<dbReference type="RefSeq" id="WP_199813981.1">
    <property type="nucleotide sequence ID" value="NZ_BAAAKV010000073.1"/>
</dbReference>
<dbReference type="EMBL" id="BAAAKV010000073">
    <property type="protein sequence ID" value="GAA1194345.1"/>
    <property type="molecule type" value="Genomic_DNA"/>
</dbReference>
<keyword evidence="2" id="KW-0812">Transmembrane</keyword>
<evidence type="ECO:0000256" key="1">
    <source>
        <dbReference type="SAM" id="MobiDB-lite"/>
    </source>
</evidence>
<feature type="transmembrane region" description="Helical" evidence="2">
    <location>
        <begin position="127"/>
        <end position="143"/>
    </location>
</feature>
<accession>A0ABP4FS19</accession>
<dbReference type="InterPro" id="IPR055568">
    <property type="entry name" value="DUF7144"/>
</dbReference>
<keyword evidence="5" id="KW-1185">Reference proteome</keyword>
<dbReference type="Proteomes" id="UP001501371">
    <property type="component" value="Unassembled WGS sequence"/>
</dbReference>
<dbReference type="Pfam" id="PF23636">
    <property type="entry name" value="DUF7144"/>
    <property type="match status" value="1"/>
</dbReference>
<protein>
    <recommendedName>
        <fullName evidence="3">DUF7144 domain-containing protein</fullName>
    </recommendedName>
</protein>